<name>A0A1H3IIM7_9GAMM</name>
<reference evidence="2" key="1">
    <citation type="submission" date="2016-10" db="EMBL/GenBank/DDBJ databases">
        <authorList>
            <person name="Varghese N."/>
            <person name="Submissions S."/>
        </authorList>
    </citation>
    <scope>NUCLEOTIDE SEQUENCE [LARGE SCALE GENOMIC DNA]</scope>
    <source>
        <strain evidence="2">ANC 5109</strain>
    </source>
</reference>
<evidence type="ECO:0000313" key="1">
    <source>
        <dbReference type="EMBL" id="SDY27541.1"/>
    </source>
</evidence>
<dbReference type="EMBL" id="FNPK01000006">
    <property type="protein sequence ID" value="SDY27541.1"/>
    <property type="molecule type" value="Genomic_DNA"/>
</dbReference>
<dbReference type="Proteomes" id="UP000199035">
    <property type="component" value="Unassembled WGS sequence"/>
</dbReference>
<dbReference type="RefSeq" id="WP_092689153.1">
    <property type="nucleotide sequence ID" value="NZ_FNPK01000006.1"/>
</dbReference>
<sequence>MFRLLLTADSNIETGVGDASMIIAPNDFYKFMEGQEYGEGIKHLAIFYICRDPELKFKQRIRYTKKDQALCIDIMLDYNQFVAMSMQQRVFTMCEKLLEEIPPIVKKYKFSDFDINKLIDNFTYWFKQNKLR</sequence>
<organism evidence="1 2">
    <name type="scientific">Acinetobacter kyonggiensis</name>
    <dbReference type="NCBI Taxonomy" id="595670"/>
    <lineage>
        <taxon>Bacteria</taxon>
        <taxon>Pseudomonadati</taxon>
        <taxon>Pseudomonadota</taxon>
        <taxon>Gammaproteobacteria</taxon>
        <taxon>Moraxellales</taxon>
        <taxon>Moraxellaceae</taxon>
        <taxon>Acinetobacter</taxon>
    </lineage>
</organism>
<protein>
    <submittedName>
        <fullName evidence="1">Uncharacterized protein</fullName>
    </submittedName>
</protein>
<dbReference type="AlphaFoldDB" id="A0A1H3IIM7"/>
<keyword evidence="2" id="KW-1185">Reference proteome</keyword>
<accession>A0A1H3IIM7</accession>
<proteinExistence type="predicted"/>
<gene>
    <name evidence="1" type="ORF">SAMN05421643_106178</name>
</gene>
<evidence type="ECO:0000313" key="2">
    <source>
        <dbReference type="Proteomes" id="UP000199035"/>
    </source>
</evidence>